<feature type="region of interest" description="Disordered" evidence="1">
    <location>
        <begin position="73"/>
        <end position="106"/>
    </location>
</feature>
<comment type="caution">
    <text evidence="2">The sequence shown here is derived from an EMBL/GenBank/DDBJ whole genome shotgun (WGS) entry which is preliminary data.</text>
</comment>
<dbReference type="EMBL" id="JABFUD020000001">
    <property type="protein sequence ID" value="KAI5084736.1"/>
    <property type="molecule type" value="Genomic_DNA"/>
</dbReference>
<organism evidence="2 3">
    <name type="scientific">Adiantum capillus-veneris</name>
    <name type="common">Maidenhair fern</name>
    <dbReference type="NCBI Taxonomy" id="13818"/>
    <lineage>
        <taxon>Eukaryota</taxon>
        <taxon>Viridiplantae</taxon>
        <taxon>Streptophyta</taxon>
        <taxon>Embryophyta</taxon>
        <taxon>Tracheophyta</taxon>
        <taxon>Polypodiopsida</taxon>
        <taxon>Polypodiidae</taxon>
        <taxon>Polypodiales</taxon>
        <taxon>Pteridineae</taxon>
        <taxon>Pteridaceae</taxon>
        <taxon>Vittarioideae</taxon>
        <taxon>Adiantum</taxon>
    </lineage>
</organism>
<feature type="compositionally biased region" description="Basic and acidic residues" evidence="1">
    <location>
        <begin position="17"/>
        <end position="43"/>
    </location>
</feature>
<name>A0A9D4VDV4_ADICA</name>
<gene>
    <name evidence="2" type="ORF">GOP47_0000905</name>
</gene>
<dbReference type="AlphaFoldDB" id="A0A9D4VDV4"/>
<evidence type="ECO:0000313" key="3">
    <source>
        <dbReference type="Proteomes" id="UP000886520"/>
    </source>
</evidence>
<reference evidence="2" key="1">
    <citation type="submission" date="2021-01" db="EMBL/GenBank/DDBJ databases">
        <title>Adiantum capillus-veneris genome.</title>
        <authorList>
            <person name="Fang Y."/>
            <person name="Liao Q."/>
        </authorList>
    </citation>
    <scope>NUCLEOTIDE SEQUENCE</scope>
    <source>
        <strain evidence="2">H3</strain>
        <tissue evidence="2">Leaf</tissue>
    </source>
</reference>
<dbReference type="Proteomes" id="UP000886520">
    <property type="component" value="Chromosome 1"/>
</dbReference>
<evidence type="ECO:0000256" key="1">
    <source>
        <dbReference type="SAM" id="MobiDB-lite"/>
    </source>
</evidence>
<feature type="region of interest" description="Disordered" evidence="1">
    <location>
        <begin position="17"/>
        <end position="51"/>
    </location>
</feature>
<keyword evidence="3" id="KW-1185">Reference proteome</keyword>
<evidence type="ECO:0000313" key="2">
    <source>
        <dbReference type="EMBL" id="KAI5084736.1"/>
    </source>
</evidence>
<protein>
    <submittedName>
        <fullName evidence="2">Uncharacterized protein</fullName>
    </submittedName>
</protein>
<feature type="compositionally biased region" description="Basic and acidic residues" evidence="1">
    <location>
        <begin position="93"/>
        <end position="106"/>
    </location>
</feature>
<sequence length="106" mass="11566">MIDCRLLSWWDACHKESRKGVPEEKSKEVSSIDQRGSIKDSVGRRPNSKGLIKKGILQGGGYAGVGRKYVGKAVSSGRPEATEGRKVVSGSDLAREKTRRLHGESQ</sequence>
<proteinExistence type="predicted"/>
<accession>A0A9D4VDV4</accession>